<dbReference type="AlphaFoldDB" id="A0A7J6REF7"/>
<dbReference type="EMBL" id="JABANM010023129">
    <property type="protein sequence ID" value="KAF4718416.1"/>
    <property type="molecule type" value="Genomic_DNA"/>
</dbReference>
<gene>
    <name evidence="2" type="ORF">FOZ62_029372</name>
</gene>
<feature type="region of interest" description="Disordered" evidence="1">
    <location>
        <begin position="33"/>
        <end position="52"/>
    </location>
</feature>
<evidence type="ECO:0000313" key="2">
    <source>
        <dbReference type="EMBL" id="KAF4718416.1"/>
    </source>
</evidence>
<organism evidence="2 3">
    <name type="scientific">Perkinsus olseni</name>
    <name type="common">Perkinsus atlanticus</name>
    <dbReference type="NCBI Taxonomy" id="32597"/>
    <lineage>
        <taxon>Eukaryota</taxon>
        <taxon>Sar</taxon>
        <taxon>Alveolata</taxon>
        <taxon>Perkinsozoa</taxon>
        <taxon>Perkinsea</taxon>
        <taxon>Perkinsida</taxon>
        <taxon>Perkinsidae</taxon>
        <taxon>Perkinsus</taxon>
    </lineage>
</organism>
<evidence type="ECO:0000313" key="3">
    <source>
        <dbReference type="Proteomes" id="UP000574390"/>
    </source>
</evidence>
<reference evidence="2 3" key="1">
    <citation type="submission" date="2020-04" db="EMBL/GenBank/DDBJ databases">
        <title>Perkinsus olseni comparative genomics.</title>
        <authorList>
            <person name="Bogema D.R."/>
        </authorList>
    </citation>
    <scope>NUCLEOTIDE SEQUENCE [LARGE SCALE GENOMIC DNA]</scope>
    <source>
        <strain evidence="2">ATCC PRA-205</strain>
    </source>
</reference>
<protein>
    <submittedName>
        <fullName evidence="2">Uncharacterized protein</fullName>
    </submittedName>
</protein>
<sequence length="100" mass="11277">MRRRPHTPDCHLPSKVSSKDVCYTAQRRAVRDMSTDEYEGVEHSASERERDVNADDAKIVGLQPHTCIARGIGQNLTALRSYAWSCSTASRKEEALSWDL</sequence>
<name>A0A7J6REF7_PEROL</name>
<evidence type="ECO:0000256" key="1">
    <source>
        <dbReference type="SAM" id="MobiDB-lite"/>
    </source>
</evidence>
<comment type="caution">
    <text evidence="2">The sequence shown here is derived from an EMBL/GenBank/DDBJ whole genome shotgun (WGS) entry which is preliminary data.</text>
</comment>
<proteinExistence type="predicted"/>
<accession>A0A7J6REF7</accession>
<dbReference type="Proteomes" id="UP000574390">
    <property type="component" value="Unassembled WGS sequence"/>
</dbReference>